<name>A0ABX6IM60_9ACTN</name>
<gene>
    <name evidence="4" type="ORF">GII31_19820</name>
</gene>
<dbReference type="SUPFAM" id="SSF55729">
    <property type="entry name" value="Acyl-CoA N-acyltransferases (Nat)"/>
    <property type="match status" value="1"/>
</dbReference>
<dbReference type="InterPro" id="IPR016181">
    <property type="entry name" value="Acyl_CoA_acyltransferase"/>
</dbReference>
<evidence type="ECO:0000313" key="5">
    <source>
        <dbReference type="Proteomes" id="UP001059836"/>
    </source>
</evidence>
<accession>A0ABX6IM60</accession>
<keyword evidence="1" id="KW-0808">Transferase</keyword>
<dbReference type="Pfam" id="PF24553">
    <property type="entry name" value="Rv0428c_C"/>
    <property type="match status" value="1"/>
</dbReference>
<proteinExistence type="predicted"/>
<evidence type="ECO:0000259" key="3">
    <source>
        <dbReference type="PROSITE" id="PS51186"/>
    </source>
</evidence>
<dbReference type="RefSeq" id="WP_213245083.1">
    <property type="nucleotide sequence ID" value="NZ_CP045806.1"/>
</dbReference>
<keyword evidence="2" id="KW-0012">Acyltransferase</keyword>
<feature type="domain" description="N-acetyltransferase" evidence="3">
    <location>
        <begin position="207"/>
        <end position="342"/>
    </location>
</feature>
<sequence>MSEPFVGDRVVVRYRLGADTPADWRDTPNPAASAGPTLSDVTGIVVAGPDDGELIRLDRDGTVVNIPLTAVTSVRVLSRRTVRNSEIRAIEYAAAHGWPGVESTWIDGWLVRAGHGYTRRANCAVPIDVDARADGPTLTAIAAWYRERSLPPQLAWPDRLLPAAHLPGPLEQPVQVLTARIDTITDSTHRTDDPEVAVEPTAGAGWLDVRLAPEPAARPAAGAPDGTGPDRAVAAAVINAVRDGQLMFAGIGDRGRLVAIGRGAVTATAAGQPVLGVTALHTLPDHRGRGLAGRVLSALLRRGKELGADTVYLQVDAGNRAAGAWYRRLGFGLHHQYGYVVL</sequence>
<dbReference type="InterPro" id="IPR050832">
    <property type="entry name" value="Bact_Acetyltransf"/>
</dbReference>
<evidence type="ECO:0000256" key="1">
    <source>
        <dbReference type="ARBA" id="ARBA00022679"/>
    </source>
</evidence>
<dbReference type="EMBL" id="CP045809">
    <property type="protein sequence ID" value="QHN36812.1"/>
    <property type="molecule type" value="Genomic_DNA"/>
</dbReference>
<organism evidence="4 5">
    <name type="scientific">Gordonia pseudamarae</name>
    <dbReference type="NCBI Taxonomy" id="2831662"/>
    <lineage>
        <taxon>Bacteria</taxon>
        <taxon>Bacillati</taxon>
        <taxon>Actinomycetota</taxon>
        <taxon>Actinomycetes</taxon>
        <taxon>Mycobacteriales</taxon>
        <taxon>Gordoniaceae</taxon>
        <taxon>Gordonia</taxon>
    </lineage>
</organism>
<dbReference type="PANTHER" id="PTHR43877">
    <property type="entry name" value="AMINOALKYLPHOSPHONATE N-ACETYLTRANSFERASE-RELATED-RELATED"/>
    <property type="match status" value="1"/>
</dbReference>
<keyword evidence="5" id="KW-1185">Reference proteome</keyword>
<evidence type="ECO:0000313" key="4">
    <source>
        <dbReference type="EMBL" id="QHN36812.1"/>
    </source>
</evidence>
<dbReference type="InterPro" id="IPR000182">
    <property type="entry name" value="GNAT_dom"/>
</dbReference>
<dbReference type="InterPro" id="IPR056935">
    <property type="entry name" value="Rv0428c-like_C"/>
</dbReference>
<dbReference type="Proteomes" id="UP001059836">
    <property type="component" value="Chromosome"/>
</dbReference>
<dbReference type="PROSITE" id="PS51186">
    <property type="entry name" value="GNAT"/>
    <property type="match status" value="1"/>
</dbReference>
<protein>
    <submittedName>
        <fullName evidence="4">GNAT family N-acetyltransferase</fullName>
    </submittedName>
</protein>
<evidence type="ECO:0000256" key="2">
    <source>
        <dbReference type="ARBA" id="ARBA00023315"/>
    </source>
</evidence>
<dbReference type="CDD" id="cd04301">
    <property type="entry name" value="NAT_SF"/>
    <property type="match status" value="1"/>
</dbReference>
<dbReference type="Gene3D" id="3.40.630.30">
    <property type="match status" value="1"/>
</dbReference>
<reference evidence="4" key="1">
    <citation type="journal article" date="2021" name="Nat. Microbiol.">
        <title>Cocultivation of an ultrasmall environmental parasitic bacterium with lytic ability against bacteria associated with wastewater foams.</title>
        <authorList>
            <person name="Batinovic S."/>
            <person name="Rose J.J.A."/>
            <person name="Ratcliffe J."/>
            <person name="Seviour R.J."/>
            <person name="Petrovski S."/>
        </authorList>
    </citation>
    <scope>NUCLEOTIDE SEQUENCE</scope>
    <source>
        <strain evidence="4">CON9</strain>
    </source>
</reference>